<name>A0A9W6H3G7_9MICO</name>
<dbReference type="InterPro" id="IPR050109">
    <property type="entry name" value="HTH-type_TetR-like_transc_reg"/>
</dbReference>
<dbReference type="Proteomes" id="UP001142462">
    <property type="component" value="Unassembled WGS sequence"/>
</dbReference>
<protein>
    <submittedName>
        <fullName evidence="4">TetR family transcriptional regulator</fullName>
    </submittedName>
</protein>
<dbReference type="GO" id="GO:0000976">
    <property type="term" value="F:transcription cis-regulatory region binding"/>
    <property type="evidence" value="ECO:0007669"/>
    <property type="project" value="TreeGrafter"/>
</dbReference>
<gene>
    <name evidence="4" type="ORF">GCM10017576_16340</name>
</gene>
<evidence type="ECO:0000313" key="4">
    <source>
        <dbReference type="EMBL" id="GLJ61505.1"/>
    </source>
</evidence>
<organism evidence="4 5">
    <name type="scientific">Microbacterium barkeri</name>
    <dbReference type="NCBI Taxonomy" id="33917"/>
    <lineage>
        <taxon>Bacteria</taxon>
        <taxon>Bacillati</taxon>
        <taxon>Actinomycetota</taxon>
        <taxon>Actinomycetes</taxon>
        <taxon>Micrococcales</taxon>
        <taxon>Microbacteriaceae</taxon>
        <taxon>Microbacterium</taxon>
    </lineage>
</organism>
<comment type="caution">
    <text evidence="4">The sequence shown here is derived from an EMBL/GenBank/DDBJ whole genome shotgun (WGS) entry which is preliminary data.</text>
</comment>
<dbReference type="Pfam" id="PF00440">
    <property type="entry name" value="TetR_N"/>
    <property type="match status" value="1"/>
</dbReference>
<keyword evidence="5" id="KW-1185">Reference proteome</keyword>
<dbReference type="Gene3D" id="1.10.357.10">
    <property type="entry name" value="Tetracycline Repressor, domain 2"/>
    <property type="match status" value="1"/>
</dbReference>
<accession>A0A9W6H3G7</accession>
<dbReference type="PANTHER" id="PTHR30055:SF146">
    <property type="entry name" value="HTH-TYPE TRANSCRIPTIONAL DUAL REGULATOR CECR"/>
    <property type="match status" value="1"/>
</dbReference>
<dbReference type="InterPro" id="IPR001647">
    <property type="entry name" value="HTH_TetR"/>
</dbReference>
<keyword evidence="1 2" id="KW-0238">DNA-binding</keyword>
<dbReference type="PROSITE" id="PS50977">
    <property type="entry name" value="HTH_TETR_2"/>
    <property type="match status" value="1"/>
</dbReference>
<feature type="DNA-binding region" description="H-T-H motif" evidence="2">
    <location>
        <begin position="32"/>
        <end position="51"/>
    </location>
</feature>
<dbReference type="PANTHER" id="PTHR30055">
    <property type="entry name" value="HTH-TYPE TRANSCRIPTIONAL REGULATOR RUTR"/>
    <property type="match status" value="1"/>
</dbReference>
<proteinExistence type="predicted"/>
<dbReference type="AlphaFoldDB" id="A0A9W6H3G7"/>
<dbReference type="RefSeq" id="WP_271173213.1">
    <property type="nucleotide sequence ID" value="NZ_BSEJ01000006.1"/>
</dbReference>
<dbReference type="GO" id="GO:0003700">
    <property type="term" value="F:DNA-binding transcription factor activity"/>
    <property type="evidence" value="ECO:0007669"/>
    <property type="project" value="TreeGrafter"/>
</dbReference>
<sequence length="183" mass="19148">MPRTLLTADARRPDLVDAAVRRFARGGYAGTSVASVAAEAGISAAYAFKLFPRKEQLFAAAVDRCFDLVVDALERGADTAQGEDADAVLDAMGGAYAALIADRDLLLLQVHAQSVAEIAEVGAALRHGLGRVAELAAERSGGTPPQVQRFVAYGQLCHLVVTAGLDDVDADWAHALTAGIRHP</sequence>
<reference evidence="4" key="1">
    <citation type="journal article" date="2014" name="Int. J. Syst. Evol. Microbiol.">
        <title>Complete genome sequence of Corynebacterium casei LMG S-19264T (=DSM 44701T), isolated from a smear-ripened cheese.</title>
        <authorList>
            <consortium name="US DOE Joint Genome Institute (JGI-PGF)"/>
            <person name="Walter F."/>
            <person name="Albersmeier A."/>
            <person name="Kalinowski J."/>
            <person name="Ruckert C."/>
        </authorList>
    </citation>
    <scope>NUCLEOTIDE SEQUENCE</scope>
    <source>
        <strain evidence="4">VKM Ac-1020</strain>
    </source>
</reference>
<dbReference type="SUPFAM" id="SSF46689">
    <property type="entry name" value="Homeodomain-like"/>
    <property type="match status" value="1"/>
</dbReference>
<evidence type="ECO:0000259" key="3">
    <source>
        <dbReference type="PROSITE" id="PS50977"/>
    </source>
</evidence>
<evidence type="ECO:0000256" key="1">
    <source>
        <dbReference type="ARBA" id="ARBA00023125"/>
    </source>
</evidence>
<dbReference type="EMBL" id="BSEJ01000006">
    <property type="protein sequence ID" value="GLJ61505.1"/>
    <property type="molecule type" value="Genomic_DNA"/>
</dbReference>
<evidence type="ECO:0000313" key="5">
    <source>
        <dbReference type="Proteomes" id="UP001142462"/>
    </source>
</evidence>
<feature type="domain" description="HTH tetR-type" evidence="3">
    <location>
        <begin position="9"/>
        <end position="69"/>
    </location>
</feature>
<evidence type="ECO:0000256" key="2">
    <source>
        <dbReference type="PROSITE-ProRule" id="PRU00335"/>
    </source>
</evidence>
<reference evidence="4" key="2">
    <citation type="submission" date="2023-01" db="EMBL/GenBank/DDBJ databases">
        <authorList>
            <person name="Sun Q."/>
            <person name="Evtushenko L."/>
        </authorList>
    </citation>
    <scope>NUCLEOTIDE SEQUENCE</scope>
    <source>
        <strain evidence="4">VKM Ac-1020</strain>
    </source>
</reference>
<dbReference type="InterPro" id="IPR009057">
    <property type="entry name" value="Homeodomain-like_sf"/>
</dbReference>